<evidence type="ECO:0008006" key="4">
    <source>
        <dbReference type="Google" id="ProtNLM"/>
    </source>
</evidence>
<sequence>MRPKNWIKRWGLGIRGKLWKMMKCIRSGEQLRLDDMASSSESLATRDYSVSYSSQAAGVDTKVENSNIEEAESSLRESGYLNYEEARALLGRLEYQKGNIEAALHVFEGIDIASVSSKIKLSLSRRCEQNRRRSQSDAAPPMSMHAISLLLEAIFLKVKSLQGLGQFEEAAQSCKVILDTIETALPEGIPESVSADCKLQDILNKAVELLPELWKLAGSPQEAILSYRRALLYYWNLDTETTSKIEKEFAVFLLYSGSDASPPNLRSQVDGCFVPRNNIEEAILLLLILLRKFAVKKIEWDPTIMYHLSFALSVSGEQRALARQVEELLPGIMERRERYSILALCYHGEGEEMIALNLLRNLLFNRGNPDCVLELLLASNICAKNTVCVEEGIGYASRALSELCGRCNQMESVANCLQGILLSTQSRSVASDSERISKQSEALEMLESAEKTMIERDPSIIFHLSLENAEQRKLDAALYHAKQLLKLEAGSSVRSYILLARILSGQKRFVDAENVINAGLDQTGKWDQGELLRTKAKLQIAQGQLKNAIETYTRLLAIIQVQTKSLGAGKKLAKVCGLIYTPHKYVLSKSFSRTNIYIHIHINLQNQRNSWSLEMETWHDLANVYTSLSQWRDAEVCLSKSKTLSPYSASRWHSTDLPDILIYKQKQMAIMLGLLYEAKGLHQEALKAFKAALDAEPNHVPSLVSTACVLRRLGSQSIPIIRSFLTDAIRLDKTNHSAWYNLGLLYKADPSSSALEAAECFEAAAFLEDSAPVESFR</sequence>
<dbReference type="OrthoDB" id="29013at2759"/>
<dbReference type="Pfam" id="PF13181">
    <property type="entry name" value="TPR_8"/>
    <property type="match status" value="1"/>
</dbReference>
<keyword evidence="3" id="KW-1185">Reference proteome</keyword>
<dbReference type="PANTHER" id="PTHR44102:SF1">
    <property type="entry name" value="OS10G0471400 PROTEIN"/>
    <property type="match status" value="1"/>
</dbReference>
<keyword evidence="1" id="KW-0802">TPR repeat</keyword>
<dbReference type="Proteomes" id="UP000886885">
    <property type="component" value="Chromosome 10A"/>
</dbReference>
<gene>
    <name evidence="2" type="ORF">POTOM_035681</name>
</gene>
<dbReference type="AlphaFoldDB" id="A0A8X7YXP5"/>
<protein>
    <recommendedName>
        <fullName evidence="4">No pollen germination related 2</fullName>
    </recommendedName>
</protein>
<evidence type="ECO:0000256" key="1">
    <source>
        <dbReference type="PROSITE-ProRule" id="PRU00339"/>
    </source>
</evidence>
<name>A0A8X7YXP5_POPTO</name>
<feature type="repeat" description="TPR" evidence="1">
    <location>
        <begin position="666"/>
        <end position="699"/>
    </location>
</feature>
<proteinExistence type="predicted"/>
<comment type="caution">
    <text evidence="2">The sequence shown here is derived from an EMBL/GenBank/DDBJ whole genome shotgun (WGS) entry which is preliminary data.</text>
</comment>
<organism evidence="2 3">
    <name type="scientific">Populus tomentosa</name>
    <name type="common">Chinese white poplar</name>
    <dbReference type="NCBI Taxonomy" id="118781"/>
    <lineage>
        <taxon>Eukaryota</taxon>
        <taxon>Viridiplantae</taxon>
        <taxon>Streptophyta</taxon>
        <taxon>Embryophyta</taxon>
        <taxon>Tracheophyta</taxon>
        <taxon>Spermatophyta</taxon>
        <taxon>Magnoliopsida</taxon>
        <taxon>eudicotyledons</taxon>
        <taxon>Gunneridae</taxon>
        <taxon>Pentapetalae</taxon>
        <taxon>rosids</taxon>
        <taxon>fabids</taxon>
        <taxon>Malpighiales</taxon>
        <taxon>Salicaceae</taxon>
        <taxon>Saliceae</taxon>
        <taxon>Populus</taxon>
    </lineage>
</organism>
<dbReference type="PROSITE" id="PS50005">
    <property type="entry name" value="TPR"/>
    <property type="match status" value="1"/>
</dbReference>
<accession>A0A8X7YXP5</accession>
<dbReference type="SMART" id="SM00028">
    <property type="entry name" value="TPR"/>
    <property type="match status" value="4"/>
</dbReference>
<evidence type="ECO:0000313" key="3">
    <source>
        <dbReference type="Proteomes" id="UP000886885"/>
    </source>
</evidence>
<dbReference type="PANTHER" id="PTHR44102">
    <property type="entry name" value="PROTEIN NPG1"/>
    <property type="match status" value="1"/>
</dbReference>
<dbReference type="InterPro" id="IPR019734">
    <property type="entry name" value="TPR_rpt"/>
</dbReference>
<dbReference type="InterPro" id="IPR043376">
    <property type="entry name" value="NPG1-like"/>
</dbReference>
<evidence type="ECO:0000313" key="2">
    <source>
        <dbReference type="EMBL" id="KAG6759209.1"/>
    </source>
</evidence>
<dbReference type="EMBL" id="JAAWWB010000019">
    <property type="protein sequence ID" value="KAG6759209.1"/>
    <property type="molecule type" value="Genomic_DNA"/>
</dbReference>
<reference evidence="2" key="1">
    <citation type="journal article" date="2020" name="bioRxiv">
        <title>Hybrid origin of Populus tomentosa Carr. identified through genome sequencing and phylogenomic analysis.</title>
        <authorList>
            <person name="An X."/>
            <person name="Gao K."/>
            <person name="Chen Z."/>
            <person name="Li J."/>
            <person name="Yang X."/>
            <person name="Yang X."/>
            <person name="Zhou J."/>
            <person name="Guo T."/>
            <person name="Zhao T."/>
            <person name="Huang S."/>
            <person name="Miao D."/>
            <person name="Khan W.U."/>
            <person name="Rao P."/>
            <person name="Ye M."/>
            <person name="Lei B."/>
            <person name="Liao W."/>
            <person name="Wang J."/>
            <person name="Ji L."/>
            <person name="Li Y."/>
            <person name="Guo B."/>
            <person name="Mustafa N.S."/>
            <person name="Li S."/>
            <person name="Yun Q."/>
            <person name="Keller S.R."/>
            <person name="Mao J."/>
            <person name="Zhang R."/>
            <person name="Strauss S.H."/>
        </authorList>
    </citation>
    <scope>NUCLEOTIDE SEQUENCE</scope>
    <source>
        <strain evidence="2">GM15</strain>
        <tissue evidence="2">Leaf</tissue>
    </source>
</reference>